<accession>A0A0A9HEU9</accession>
<dbReference type="AlphaFoldDB" id="A0A0A9HEU9"/>
<organism evidence="1">
    <name type="scientific">Arundo donax</name>
    <name type="common">Giant reed</name>
    <name type="synonym">Donax arundinaceus</name>
    <dbReference type="NCBI Taxonomy" id="35708"/>
    <lineage>
        <taxon>Eukaryota</taxon>
        <taxon>Viridiplantae</taxon>
        <taxon>Streptophyta</taxon>
        <taxon>Embryophyta</taxon>
        <taxon>Tracheophyta</taxon>
        <taxon>Spermatophyta</taxon>
        <taxon>Magnoliopsida</taxon>
        <taxon>Liliopsida</taxon>
        <taxon>Poales</taxon>
        <taxon>Poaceae</taxon>
        <taxon>PACMAD clade</taxon>
        <taxon>Arundinoideae</taxon>
        <taxon>Arundineae</taxon>
        <taxon>Arundo</taxon>
    </lineage>
</organism>
<reference evidence="1" key="1">
    <citation type="submission" date="2014-09" db="EMBL/GenBank/DDBJ databases">
        <authorList>
            <person name="Magalhaes I.L.F."/>
            <person name="Oliveira U."/>
            <person name="Santos F.R."/>
            <person name="Vidigal T.H.D.A."/>
            <person name="Brescovit A.D."/>
            <person name="Santos A.J."/>
        </authorList>
    </citation>
    <scope>NUCLEOTIDE SEQUENCE</scope>
    <source>
        <tissue evidence="1">Shoot tissue taken approximately 20 cm above the soil surface</tissue>
    </source>
</reference>
<protein>
    <submittedName>
        <fullName evidence="1">Uncharacterized protein</fullName>
    </submittedName>
</protein>
<proteinExistence type="predicted"/>
<dbReference type="EMBL" id="GBRH01166463">
    <property type="protein sequence ID" value="JAE31433.1"/>
    <property type="molecule type" value="Transcribed_RNA"/>
</dbReference>
<evidence type="ECO:0000313" key="1">
    <source>
        <dbReference type="EMBL" id="JAE31433.1"/>
    </source>
</evidence>
<reference evidence="1" key="2">
    <citation type="journal article" date="2015" name="Data Brief">
        <title>Shoot transcriptome of the giant reed, Arundo donax.</title>
        <authorList>
            <person name="Barrero R.A."/>
            <person name="Guerrero F.D."/>
            <person name="Moolhuijzen P."/>
            <person name="Goolsby J.A."/>
            <person name="Tidwell J."/>
            <person name="Bellgard S.E."/>
            <person name="Bellgard M.I."/>
        </authorList>
    </citation>
    <scope>NUCLEOTIDE SEQUENCE</scope>
    <source>
        <tissue evidence="1">Shoot tissue taken approximately 20 cm above the soil surface</tissue>
    </source>
</reference>
<name>A0A0A9HEU9_ARUDO</name>
<sequence length="50" mass="5433">MKERLLPAYQLGAIDSDVITSATFPACVLKKLLTRSSAMSVALQPMPVRL</sequence>